<dbReference type="GO" id="GO:0004180">
    <property type="term" value="F:carboxypeptidase activity"/>
    <property type="evidence" value="ECO:0007669"/>
    <property type="project" value="UniProtKB-KW"/>
</dbReference>
<evidence type="ECO:0000256" key="12">
    <source>
        <dbReference type="ARBA" id="ARBA00022824"/>
    </source>
</evidence>
<dbReference type="Pfam" id="PF04389">
    <property type="entry name" value="Peptidase_M28"/>
    <property type="match status" value="1"/>
</dbReference>
<dbReference type="InterPro" id="IPR039866">
    <property type="entry name" value="CPQ"/>
</dbReference>
<gene>
    <name evidence="24" type="ORF">E4O92_14195</name>
</gene>
<dbReference type="Proteomes" id="UP000297258">
    <property type="component" value="Unassembled WGS sequence"/>
</dbReference>
<evidence type="ECO:0000256" key="10">
    <source>
        <dbReference type="ARBA" id="ARBA00022729"/>
    </source>
</evidence>
<dbReference type="GO" id="GO:0070573">
    <property type="term" value="F:metallodipeptidase activity"/>
    <property type="evidence" value="ECO:0007669"/>
    <property type="project" value="InterPro"/>
</dbReference>
<evidence type="ECO:0000256" key="6">
    <source>
        <dbReference type="ARBA" id="ARBA00022525"/>
    </source>
</evidence>
<dbReference type="GO" id="GO:0005576">
    <property type="term" value="C:extracellular region"/>
    <property type="evidence" value="ECO:0007669"/>
    <property type="project" value="UniProtKB-SubCell"/>
</dbReference>
<feature type="domain" description="Peptidase M28" evidence="23">
    <location>
        <begin position="285"/>
        <end position="500"/>
    </location>
</feature>
<protein>
    <recommendedName>
        <fullName evidence="5">Carboxypeptidase Q</fullName>
    </recommendedName>
    <alternativeName>
        <fullName evidence="20">Plasma glutamate carboxypeptidase</fullName>
    </alternativeName>
</protein>
<evidence type="ECO:0000256" key="4">
    <source>
        <dbReference type="ARBA" id="ARBA00004613"/>
    </source>
</evidence>
<evidence type="ECO:0000256" key="15">
    <source>
        <dbReference type="ARBA" id="ARBA00023049"/>
    </source>
</evidence>
<evidence type="ECO:0000256" key="3">
    <source>
        <dbReference type="ARBA" id="ARBA00004555"/>
    </source>
</evidence>
<evidence type="ECO:0000259" key="23">
    <source>
        <dbReference type="Pfam" id="PF04389"/>
    </source>
</evidence>
<keyword evidence="25" id="KW-1185">Reference proteome</keyword>
<dbReference type="PANTHER" id="PTHR12053">
    <property type="entry name" value="PROTEASE FAMILY M28 PLASMA GLUTAMATE CARBOXYPEPTIDASE-RELATED"/>
    <property type="match status" value="1"/>
</dbReference>
<feature type="signal peptide" evidence="22">
    <location>
        <begin position="1"/>
        <end position="22"/>
    </location>
</feature>
<evidence type="ECO:0000256" key="22">
    <source>
        <dbReference type="SAM" id="SignalP"/>
    </source>
</evidence>
<sequence>MKLLRSVCLLAFAFASMNSAHAQASVDANTINRIADEGYNRGQVVNLAQYLTDRIGGRMTNSPAMREAEKWTQQMFRSWGLNVRTDPFEFGRGWWIESSHSRMTAPRPLELRSIPIAWTPATNGAVSAEIIVAPIRHVRDLEKWKGKLNGKIVLVNYPDAPKDDLTPAFKRLDDAEIGKLNTYRQPSFDPERPEMLKRYMELGKEMNRFMAAEGAVALVRMSRAGNGLVHGEGRFYKVGETPALPEIEMAAEDYRRLARLAKTGPVKLEIDSRVHFDDSDVNGYNILADIPGRDPKAGYVMAGAHLDSWVAGDGAADNAAGSVVVMEAARILSALHVKPKRAIRFALWSGEEQGLIGSSAYVARYLAKRPVSTDPVLAKMPSYFWDTYPITPLPGFNDMAAYFNLDNGSGKIRGIYAEGNFAAVPVLRNWLAPFDSLGASRVVAQPTGSTDHVMMARLGLPAFQFIQDPLDYESLVHHTNLDTFDHLRTEDLRQAAVILATVLLQAAESDAPMPRNVLPTQPAPTNPFLYSDPKND</sequence>
<dbReference type="OrthoDB" id="9769665at2"/>
<dbReference type="InterPro" id="IPR007484">
    <property type="entry name" value="Peptidase_M28"/>
</dbReference>
<keyword evidence="12" id="KW-0256">Endoplasmic reticulum</keyword>
<reference evidence="24 25" key="1">
    <citation type="submission" date="2019-03" db="EMBL/GenBank/DDBJ databases">
        <title>Draft genome of Massilia hortus sp. nov., a novel bacterial species of the Oxalobacteraceae family.</title>
        <authorList>
            <person name="Peta V."/>
            <person name="Raths R."/>
            <person name="Bucking H."/>
        </authorList>
    </citation>
    <scope>NUCLEOTIDE SEQUENCE [LARGE SCALE GENOMIC DNA]</scope>
    <source>
        <strain evidence="24 25">ONC3</strain>
    </source>
</reference>
<comment type="subcellular location">
    <subcellularLocation>
        <location evidence="1">Endoplasmic reticulum</location>
    </subcellularLocation>
    <subcellularLocation>
        <location evidence="3">Golgi apparatus</location>
    </subcellularLocation>
    <subcellularLocation>
        <location evidence="2">Lysosome</location>
    </subcellularLocation>
    <subcellularLocation>
        <location evidence="4">Secreted</location>
    </subcellularLocation>
</comment>
<keyword evidence="10 22" id="KW-0732">Signal</keyword>
<evidence type="ECO:0000256" key="1">
    <source>
        <dbReference type="ARBA" id="ARBA00004240"/>
    </source>
</evidence>
<keyword evidence="17" id="KW-0325">Glycoprotein</keyword>
<evidence type="ECO:0000256" key="5">
    <source>
        <dbReference type="ARBA" id="ARBA00014116"/>
    </source>
</evidence>
<dbReference type="GO" id="GO:0046872">
    <property type="term" value="F:metal ion binding"/>
    <property type="evidence" value="ECO:0007669"/>
    <property type="project" value="UniProtKB-KW"/>
</dbReference>
<evidence type="ECO:0000256" key="18">
    <source>
        <dbReference type="ARBA" id="ARBA00023228"/>
    </source>
</evidence>
<dbReference type="GO" id="GO:0006508">
    <property type="term" value="P:proteolysis"/>
    <property type="evidence" value="ECO:0007669"/>
    <property type="project" value="UniProtKB-KW"/>
</dbReference>
<keyword evidence="14" id="KW-0333">Golgi apparatus</keyword>
<evidence type="ECO:0000256" key="11">
    <source>
        <dbReference type="ARBA" id="ARBA00022801"/>
    </source>
</evidence>
<keyword evidence="13" id="KW-0862">Zinc</keyword>
<keyword evidence="6" id="KW-0964">Secreted</keyword>
<keyword evidence="11 24" id="KW-0378">Hydrolase</keyword>
<evidence type="ECO:0000256" key="7">
    <source>
        <dbReference type="ARBA" id="ARBA00022645"/>
    </source>
</evidence>
<dbReference type="PANTHER" id="PTHR12053:SF3">
    <property type="entry name" value="CARBOXYPEPTIDASE Q"/>
    <property type="match status" value="1"/>
</dbReference>
<evidence type="ECO:0000256" key="13">
    <source>
        <dbReference type="ARBA" id="ARBA00022833"/>
    </source>
</evidence>
<dbReference type="GO" id="GO:0005764">
    <property type="term" value="C:lysosome"/>
    <property type="evidence" value="ECO:0007669"/>
    <property type="project" value="UniProtKB-SubCell"/>
</dbReference>
<feature type="chain" id="PRO_5021258600" description="Carboxypeptidase Q" evidence="22">
    <location>
        <begin position="23"/>
        <end position="536"/>
    </location>
</feature>
<dbReference type="SUPFAM" id="SSF53187">
    <property type="entry name" value="Zn-dependent exopeptidases"/>
    <property type="match status" value="1"/>
</dbReference>
<evidence type="ECO:0000256" key="16">
    <source>
        <dbReference type="ARBA" id="ARBA00023145"/>
    </source>
</evidence>
<dbReference type="AlphaFoldDB" id="A0A4Y9SWZ2"/>
<dbReference type="Gene3D" id="3.50.30.30">
    <property type="match status" value="1"/>
</dbReference>
<comment type="subunit">
    <text evidence="19">Homodimer. The monomeric form is inactive while the homodimer is active.</text>
</comment>
<keyword evidence="15" id="KW-0482">Metalloprotease</keyword>
<evidence type="ECO:0000256" key="8">
    <source>
        <dbReference type="ARBA" id="ARBA00022670"/>
    </source>
</evidence>
<keyword evidence="8" id="KW-0645">Protease</keyword>
<keyword evidence="16" id="KW-0865">Zymogen</keyword>
<evidence type="ECO:0000313" key="24">
    <source>
        <dbReference type="EMBL" id="TFW31346.1"/>
    </source>
</evidence>
<feature type="region of interest" description="Disordered" evidence="21">
    <location>
        <begin position="512"/>
        <end position="536"/>
    </location>
</feature>
<evidence type="ECO:0000256" key="9">
    <source>
        <dbReference type="ARBA" id="ARBA00022723"/>
    </source>
</evidence>
<proteinExistence type="predicted"/>
<evidence type="ECO:0000256" key="19">
    <source>
        <dbReference type="ARBA" id="ARBA00025833"/>
    </source>
</evidence>
<dbReference type="Gene3D" id="3.40.630.10">
    <property type="entry name" value="Zn peptidases"/>
    <property type="match status" value="2"/>
</dbReference>
<evidence type="ECO:0000313" key="25">
    <source>
        <dbReference type="Proteomes" id="UP000297258"/>
    </source>
</evidence>
<evidence type="ECO:0000256" key="20">
    <source>
        <dbReference type="ARBA" id="ARBA00033328"/>
    </source>
</evidence>
<dbReference type="PROSITE" id="PS00306">
    <property type="entry name" value="CASEIN_ALPHA_BETA"/>
    <property type="match status" value="1"/>
</dbReference>
<comment type="caution">
    <text evidence="24">The sequence shown here is derived from an EMBL/GenBank/DDBJ whole genome shotgun (WGS) entry which is preliminary data.</text>
</comment>
<dbReference type="InterPro" id="IPR031305">
    <property type="entry name" value="Casein_CS"/>
</dbReference>
<keyword evidence="9" id="KW-0479">Metal-binding</keyword>
<keyword evidence="18" id="KW-0458">Lysosome</keyword>
<dbReference type="EMBL" id="SPUM01000094">
    <property type="protein sequence ID" value="TFW31346.1"/>
    <property type="molecule type" value="Genomic_DNA"/>
</dbReference>
<evidence type="ECO:0000256" key="17">
    <source>
        <dbReference type="ARBA" id="ARBA00023180"/>
    </source>
</evidence>
<evidence type="ECO:0000256" key="2">
    <source>
        <dbReference type="ARBA" id="ARBA00004371"/>
    </source>
</evidence>
<organism evidence="24 25">
    <name type="scientific">Massilia horti</name>
    <dbReference type="NCBI Taxonomy" id="2562153"/>
    <lineage>
        <taxon>Bacteria</taxon>
        <taxon>Pseudomonadati</taxon>
        <taxon>Pseudomonadota</taxon>
        <taxon>Betaproteobacteria</taxon>
        <taxon>Burkholderiales</taxon>
        <taxon>Oxalobacteraceae</taxon>
        <taxon>Telluria group</taxon>
        <taxon>Massilia</taxon>
    </lineage>
</organism>
<evidence type="ECO:0000256" key="21">
    <source>
        <dbReference type="SAM" id="MobiDB-lite"/>
    </source>
</evidence>
<keyword evidence="7" id="KW-0121">Carboxypeptidase</keyword>
<evidence type="ECO:0000256" key="14">
    <source>
        <dbReference type="ARBA" id="ARBA00023034"/>
    </source>
</evidence>
<name>A0A4Y9SWZ2_9BURK</name>
<accession>A0A4Y9SWZ2</accession>